<feature type="transmembrane region" description="Helical" evidence="1">
    <location>
        <begin position="131"/>
        <end position="153"/>
    </location>
</feature>
<dbReference type="AlphaFoldDB" id="A0A1B7MU46"/>
<organism evidence="2 3">
    <name type="scientific">Rhizopogon vinicolor AM-OR11-026</name>
    <dbReference type="NCBI Taxonomy" id="1314800"/>
    <lineage>
        <taxon>Eukaryota</taxon>
        <taxon>Fungi</taxon>
        <taxon>Dikarya</taxon>
        <taxon>Basidiomycota</taxon>
        <taxon>Agaricomycotina</taxon>
        <taxon>Agaricomycetes</taxon>
        <taxon>Agaricomycetidae</taxon>
        <taxon>Boletales</taxon>
        <taxon>Suillineae</taxon>
        <taxon>Rhizopogonaceae</taxon>
        <taxon>Rhizopogon</taxon>
    </lineage>
</organism>
<protein>
    <submittedName>
        <fullName evidence="2">Uncharacterized protein</fullName>
    </submittedName>
</protein>
<proteinExistence type="predicted"/>
<accession>A0A1B7MU46</accession>
<feature type="transmembrane region" description="Helical" evidence="1">
    <location>
        <begin position="180"/>
        <end position="199"/>
    </location>
</feature>
<feature type="transmembrane region" description="Helical" evidence="1">
    <location>
        <begin position="320"/>
        <end position="341"/>
    </location>
</feature>
<dbReference type="Proteomes" id="UP000092154">
    <property type="component" value="Unassembled WGS sequence"/>
</dbReference>
<evidence type="ECO:0000256" key="1">
    <source>
        <dbReference type="SAM" id="Phobius"/>
    </source>
</evidence>
<dbReference type="EMBL" id="KV448440">
    <property type="protein sequence ID" value="OAX36129.1"/>
    <property type="molecule type" value="Genomic_DNA"/>
</dbReference>
<keyword evidence="1" id="KW-0812">Transmembrane</keyword>
<name>A0A1B7MU46_9AGAM</name>
<sequence>MASMRVDTVVSELRKQKEVVPTSREPLRVCKGSLPILFRRSSFAQPQNSNTFIVASLYLNPQGSLTIVYPTEAQKAFGRTFKSMYPVRRQVGFLILTLIGVVLPLFMVNPDKVNCTDRTLMGQVRNTSSKTVFFTMFVILKTAWVVLLLPMFYASNHFYIFEFNNYNGALFTIRARTANYFMYWTSQIFDSILIGYFILDPKRLRRRVCAFCSWAVMFLVAYFYQKQVNLFSYQELEFTFHAYLSTYTPAEETATHACKIDITCILADKCNVERPRQVCRVHLFLTRSILIKNYADKSLQSVCAAGVWRANAVGIPYTSILLSTWSLTVGGMIFPAPMVYLRVRDHTRLGNELPPWMHIEGVEKVEPPIAAITEKAYRRGCTIADNIINFGVVNNRKITLLLRS</sequence>
<keyword evidence="3" id="KW-1185">Reference proteome</keyword>
<evidence type="ECO:0000313" key="3">
    <source>
        <dbReference type="Proteomes" id="UP000092154"/>
    </source>
</evidence>
<feature type="transmembrane region" description="Helical" evidence="1">
    <location>
        <begin position="91"/>
        <end position="110"/>
    </location>
</feature>
<feature type="transmembrane region" description="Helical" evidence="1">
    <location>
        <begin position="208"/>
        <end position="225"/>
    </location>
</feature>
<evidence type="ECO:0000313" key="2">
    <source>
        <dbReference type="EMBL" id="OAX36129.1"/>
    </source>
</evidence>
<gene>
    <name evidence="2" type="ORF">K503DRAFT_784586</name>
</gene>
<keyword evidence="1" id="KW-0472">Membrane</keyword>
<reference evidence="2 3" key="1">
    <citation type="submission" date="2016-06" db="EMBL/GenBank/DDBJ databases">
        <title>Comparative genomics of the ectomycorrhizal sister species Rhizopogon vinicolor and Rhizopogon vesiculosus (Basidiomycota: Boletales) reveals a divergence of the mating type B locus.</title>
        <authorList>
            <consortium name="DOE Joint Genome Institute"/>
            <person name="Mujic A.B."/>
            <person name="Kuo A."/>
            <person name="Tritt A."/>
            <person name="Lipzen A."/>
            <person name="Chen C."/>
            <person name="Johnson J."/>
            <person name="Sharma A."/>
            <person name="Barry K."/>
            <person name="Grigoriev I.V."/>
            <person name="Spatafora J.W."/>
        </authorList>
    </citation>
    <scope>NUCLEOTIDE SEQUENCE [LARGE SCALE GENOMIC DNA]</scope>
    <source>
        <strain evidence="2 3">AM-OR11-026</strain>
    </source>
</reference>
<dbReference type="OrthoDB" id="196103at2759"/>
<keyword evidence="1" id="KW-1133">Transmembrane helix</keyword>
<dbReference type="InParanoid" id="A0A1B7MU46"/>